<evidence type="ECO:0000313" key="2">
    <source>
        <dbReference type="EMBL" id="KAG1539229.1"/>
    </source>
</evidence>
<reference evidence="2" key="1">
    <citation type="journal article" date="2020" name="Microb. Genom.">
        <title>Genetic diversity of clinical and environmental Mucorales isolates obtained from an investigation of mucormycosis cases among solid organ transplant recipients.</title>
        <authorList>
            <person name="Nguyen M.H."/>
            <person name="Kaul D."/>
            <person name="Muto C."/>
            <person name="Cheng S.J."/>
            <person name="Richter R.A."/>
            <person name="Bruno V.M."/>
            <person name="Liu G."/>
            <person name="Beyhan S."/>
            <person name="Sundermann A.J."/>
            <person name="Mounaud S."/>
            <person name="Pasculle A.W."/>
            <person name="Nierman W.C."/>
            <person name="Driscoll E."/>
            <person name="Cumbie R."/>
            <person name="Clancy C.J."/>
            <person name="Dupont C.L."/>
        </authorList>
    </citation>
    <scope>NUCLEOTIDE SEQUENCE</scope>
    <source>
        <strain evidence="2">GL16</strain>
    </source>
</reference>
<organism evidence="2 3">
    <name type="scientific">Rhizopus oryzae</name>
    <name type="common">Mucormycosis agent</name>
    <name type="synonym">Rhizopus arrhizus var. delemar</name>
    <dbReference type="NCBI Taxonomy" id="64495"/>
    <lineage>
        <taxon>Eukaryota</taxon>
        <taxon>Fungi</taxon>
        <taxon>Fungi incertae sedis</taxon>
        <taxon>Mucoromycota</taxon>
        <taxon>Mucoromycotina</taxon>
        <taxon>Mucoromycetes</taxon>
        <taxon>Mucorales</taxon>
        <taxon>Mucorineae</taxon>
        <taxon>Rhizopodaceae</taxon>
        <taxon>Rhizopus</taxon>
    </lineage>
</organism>
<accession>A0A9P6Y5I1</accession>
<evidence type="ECO:0000313" key="3">
    <source>
        <dbReference type="Proteomes" id="UP000717996"/>
    </source>
</evidence>
<gene>
    <name evidence="2" type="ORF">G6F51_009264</name>
</gene>
<dbReference type="AlphaFoldDB" id="A0A9P6Y5I1"/>
<name>A0A9P6Y5I1_RHIOR</name>
<dbReference type="OMA" id="CGESVNW"/>
<dbReference type="OrthoDB" id="2289482at2759"/>
<dbReference type="Proteomes" id="UP000717996">
    <property type="component" value="Unassembled WGS sequence"/>
</dbReference>
<feature type="signal peptide" evidence="1">
    <location>
        <begin position="1"/>
        <end position="18"/>
    </location>
</feature>
<keyword evidence="1" id="KW-0732">Signal</keyword>
<feature type="chain" id="PRO_5040449607" evidence="1">
    <location>
        <begin position="19"/>
        <end position="225"/>
    </location>
</feature>
<comment type="caution">
    <text evidence="2">The sequence shown here is derived from an EMBL/GenBank/DDBJ whole genome shotgun (WGS) entry which is preliminary data.</text>
</comment>
<protein>
    <submittedName>
        <fullName evidence="2">Uncharacterized protein</fullName>
    </submittedName>
</protein>
<sequence length="225" mass="22657">MKLSFSILLLVAAVQIQAAVNPKAAAASKCISGSSGKGNGDGYKGYCCKDSDDCFNTCVKGVCNGSSKPDPTPTPTPTPGGKCTPGSKGLGNGDGYKGYCCDDSDDCINSCVSGVCNGPTNTATKTTTTKTTTATATATPGKCSPGSQGLKNGDGYKGDCCDTSDDCVNSCVNGVCNGEVNPNPNPGKCIPGYKDKGNGKGPFNACCSDNDDCQEACVRGRCTKP</sequence>
<proteinExistence type="predicted"/>
<evidence type="ECO:0000256" key="1">
    <source>
        <dbReference type="SAM" id="SignalP"/>
    </source>
</evidence>
<dbReference type="EMBL" id="JAANIT010001667">
    <property type="protein sequence ID" value="KAG1539229.1"/>
    <property type="molecule type" value="Genomic_DNA"/>
</dbReference>